<dbReference type="AlphaFoldDB" id="A0A7J6GFG8"/>
<name>A0A7J6GFG8_CANSA</name>
<proteinExistence type="predicted"/>
<feature type="region of interest" description="Disordered" evidence="1">
    <location>
        <begin position="1"/>
        <end position="24"/>
    </location>
</feature>
<accession>A0A7J6GFG8</accession>
<feature type="compositionally biased region" description="Polar residues" evidence="1">
    <location>
        <begin position="10"/>
        <end position="19"/>
    </location>
</feature>
<sequence>MEPHSELHRPSNTQSNPATVCTAHKPQSLPLIPNLFANSSESNPPAGLENKLAIPKLAAITPATLIFTPNRSVVNGADRSVLTEGQH</sequence>
<organism evidence="2 3">
    <name type="scientific">Cannabis sativa</name>
    <name type="common">Hemp</name>
    <name type="synonym">Marijuana</name>
    <dbReference type="NCBI Taxonomy" id="3483"/>
    <lineage>
        <taxon>Eukaryota</taxon>
        <taxon>Viridiplantae</taxon>
        <taxon>Streptophyta</taxon>
        <taxon>Embryophyta</taxon>
        <taxon>Tracheophyta</taxon>
        <taxon>Spermatophyta</taxon>
        <taxon>Magnoliopsida</taxon>
        <taxon>eudicotyledons</taxon>
        <taxon>Gunneridae</taxon>
        <taxon>Pentapetalae</taxon>
        <taxon>rosids</taxon>
        <taxon>fabids</taxon>
        <taxon>Rosales</taxon>
        <taxon>Cannabaceae</taxon>
        <taxon>Cannabis</taxon>
    </lineage>
</organism>
<protein>
    <submittedName>
        <fullName evidence="2">Uncharacterized protein</fullName>
    </submittedName>
</protein>
<evidence type="ECO:0000256" key="1">
    <source>
        <dbReference type="SAM" id="MobiDB-lite"/>
    </source>
</evidence>
<evidence type="ECO:0000313" key="3">
    <source>
        <dbReference type="Proteomes" id="UP000525078"/>
    </source>
</evidence>
<comment type="caution">
    <text evidence="2">The sequence shown here is derived from an EMBL/GenBank/DDBJ whole genome shotgun (WGS) entry which is preliminary data.</text>
</comment>
<dbReference type="Proteomes" id="UP000525078">
    <property type="component" value="Unassembled WGS sequence"/>
</dbReference>
<evidence type="ECO:0000313" key="2">
    <source>
        <dbReference type="EMBL" id="KAF4381588.1"/>
    </source>
</evidence>
<reference evidence="2 3" key="1">
    <citation type="journal article" date="2020" name="bioRxiv">
        <title>Sequence and annotation of 42 cannabis genomes reveals extensive copy number variation in cannabinoid synthesis and pathogen resistance genes.</title>
        <authorList>
            <person name="Mckernan K.J."/>
            <person name="Helbert Y."/>
            <person name="Kane L.T."/>
            <person name="Ebling H."/>
            <person name="Zhang L."/>
            <person name="Liu B."/>
            <person name="Eaton Z."/>
            <person name="Mclaughlin S."/>
            <person name="Kingan S."/>
            <person name="Baybayan P."/>
            <person name="Concepcion G."/>
            <person name="Jordan M."/>
            <person name="Riva A."/>
            <person name="Barbazuk W."/>
            <person name="Harkins T."/>
        </authorList>
    </citation>
    <scope>NUCLEOTIDE SEQUENCE [LARGE SCALE GENOMIC DNA]</scope>
    <source>
        <strain evidence="3">cv. Jamaican Lion 4</strain>
        <tissue evidence="2">Leaf</tissue>
    </source>
</reference>
<dbReference type="EMBL" id="JAATIP010000060">
    <property type="protein sequence ID" value="KAF4381588.1"/>
    <property type="molecule type" value="Genomic_DNA"/>
</dbReference>
<gene>
    <name evidence="2" type="ORF">F8388_021216</name>
</gene>